<dbReference type="EMBL" id="AJWZ01001614">
    <property type="protein sequence ID" value="EKC73268.1"/>
    <property type="molecule type" value="Genomic_DNA"/>
</dbReference>
<evidence type="ECO:0000313" key="2">
    <source>
        <dbReference type="EMBL" id="EKC73268.1"/>
    </source>
</evidence>
<feature type="domain" description="MutL C-terminal dimerisation" evidence="1">
    <location>
        <begin position="1"/>
        <end position="96"/>
    </location>
</feature>
<dbReference type="SMART" id="SM00853">
    <property type="entry name" value="MutL_C"/>
    <property type="match status" value="1"/>
</dbReference>
<dbReference type="InterPro" id="IPR037198">
    <property type="entry name" value="MutL_C_sf"/>
</dbReference>
<dbReference type="InterPro" id="IPR042121">
    <property type="entry name" value="MutL_C_regsub"/>
</dbReference>
<reference evidence="2" key="1">
    <citation type="journal article" date="2013" name="Environ. Microbiol.">
        <title>Microbiota from the distal guts of lean and obese adolescents exhibit partial functional redundancy besides clear differences in community structure.</title>
        <authorList>
            <person name="Ferrer M."/>
            <person name="Ruiz A."/>
            <person name="Lanza F."/>
            <person name="Haange S.B."/>
            <person name="Oberbach A."/>
            <person name="Till H."/>
            <person name="Bargiela R."/>
            <person name="Campoy C."/>
            <person name="Segura M.T."/>
            <person name="Richter M."/>
            <person name="von Bergen M."/>
            <person name="Seifert J."/>
            <person name="Suarez A."/>
        </authorList>
    </citation>
    <scope>NUCLEOTIDE SEQUENCE</scope>
</reference>
<proteinExistence type="predicted"/>
<dbReference type="InterPro" id="IPR014790">
    <property type="entry name" value="MutL_C"/>
</dbReference>
<evidence type="ECO:0000259" key="1">
    <source>
        <dbReference type="SMART" id="SM00853"/>
    </source>
</evidence>
<sequence length="140" mass="16053">MLLSPISVTLSKEEYTAILENIDTVRESGFEIDDFGEGTVIVRACPLNLEKENIVSLITEIAGYLLKNQRDILPEKLDWIYHSIACRAAIKAGNDNSDYELMRFVKKLLTDKDVRYCPHGRPVIVEMTKYELDKQFGRIQ</sequence>
<gene>
    <name evidence="2" type="ORF">OBE_02477</name>
</gene>
<organism evidence="2">
    <name type="scientific">human gut metagenome</name>
    <dbReference type="NCBI Taxonomy" id="408170"/>
    <lineage>
        <taxon>unclassified sequences</taxon>
        <taxon>metagenomes</taxon>
        <taxon>organismal metagenomes</taxon>
    </lineage>
</organism>
<comment type="caution">
    <text evidence="2">The sequence shown here is derived from an EMBL/GenBank/DDBJ whole genome shotgun (WGS) entry which is preliminary data.</text>
</comment>
<protein>
    <submittedName>
        <fullName evidence="2">Protein containing MutL</fullName>
    </submittedName>
</protein>
<dbReference type="Gene3D" id="3.30.1370.100">
    <property type="entry name" value="MutL, C-terminal domain, regulatory subdomain"/>
    <property type="match status" value="1"/>
</dbReference>
<dbReference type="GO" id="GO:0005524">
    <property type="term" value="F:ATP binding"/>
    <property type="evidence" value="ECO:0007669"/>
    <property type="project" value="InterPro"/>
</dbReference>
<accession>K1TTV3</accession>
<dbReference type="GO" id="GO:0006298">
    <property type="term" value="P:mismatch repair"/>
    <property type="evidence" value="ECO:0007669"/>
    <property type="project" value="InterPro"/>
</dbReference>
<dbReference type="AlphaFoldDB" id="K1TTV3"/>
<name>K1TTV3_9ZZZZ</name>
<dbReference type="SUPFAM" id="SSF118116">
    <property type="entry name" value="DNA mismatch repair protein MutL"/>
    <property type="match status" value="1"/>
</dbReference>
<dbReference type="Pfam" id="PF08676">
    <property type="entry name" value="MutL_C"/>
    <property type="match status" value="1"/>
</dbReference>